<dbReference type="InterPro" id="IPR001806">
    <property type="entry name" value="Small_GTPase"/>
</dbReference>
<gene>
    <name evidence="2" type="ORF">TVAG_256010</name>
</gene>
<dbReference type="SMART" id="SM00173">
    <property type="entry name" value="RAS"/>
    <property type="match status" value="1"/>
</dbReference>
<dbReference type="VEuPathDB" id="TrichDB:TVAGG3_0869050"/>
<reference evidence="2" key="1">
    <citation type="submission" date="2006-10" db="EMBL/GenBank/DDBJ databases">
        <authorList>
            <person name="Amadeo P."/>
            <person name="Zhao Q."/>
            <person name="Wortman J."/>
            <person name="Fraser-Liggett C."/>
            <person name="Carlton J."/>
        </authorList>
    </citation>
    <scope>NUCLEOTIDE SEQUENCE</scope>
    <source>
        <strain evidence="2">G3</strain>
    </source>
</reference>
<dbReference type="SMART" id="SM00175">
    <property type="entry name" value="RAB"/>
    <property type="match status" value="1"/>
</dbReference>
<dbReference type="AlphaFoldDB" id="A2DYZ8"/>
<dbReference type="KEGG" id="tva:4772397"/>
<organism evidence="2 3">
    <name type="scientific">Trichomonas vaginalis (strain ATCC PRA-98 / G3)</name>
    <dbReference type="NCBI Taxonomy" id="412133"/>
    <lineage>
        <taxon>Eukaryota</taxon>
        <taxon>Metamonada</taxon>
        <taxon>Parabasalia</taxon>
        <taxon>Trichomonadida</taxon>
        <taxon>Trichomonadidae</taxon>
        <taxon>Trichomonas</taxon>
    </lineage>
</organism>
<sequence length="217" mass="24764">MKTVLRDLLSSGHKIIKGAVSIDPDDVPLQKLKLIICGDEKSGKSKLFDRIIKDTYTENYFQTIGSDFEKTNRVVPGANVELEVWDTAGSPQYRSILPIFFNNADIVIVVFDVTSRKTFEAIPGFITDARNWVNNDCDIAVFGTKIDSWKNKREVEFEEADQLTKRFDTRYFETSAVTTQGLEDAIRKLLKHALKRKRLLPEWLLSTPRDGNESDDD</sequence>
<name>A2DYZ8_TRIV3</name>
<protein>
    <submittedName>
        <fullName evidence="2">Ras family protein</fullName>
    </submittedName>
</protein>
<dbReference type="SMR" id="A2DYZ8"/>
<dbReference type="VEuPathDB" id="TrichDB:TVAG_256010"/>
<dbReference type="GO" id="GO:0005525">
    <property type="term" value="F:GTP binding"/>
    <property type="evidence" value="ECO:0000318"/>
    <property type="project" value="GO_Central"/>
</dbReference>
<dbReference type="Gene3D" id="3.40.50.300">
    <property type="entry name" value="P-loop containing nucleotide triphosphate hydrolases"/>
    <property type="match status" value="1"/>
</dbReference>
<evidence type="ECO:0000313" key="3">
    <source>
        <dbReference type="Proteomes" id="UP000001542"/>
    </source>
</evidence>
<evidence type="ECO:0000313" key="2">
    <source>
        <dbReference type="EMBL" id="EAY14409.1"/>
    </source>
</evidence>
<reference evidence="2" key="2">
    <citation type="journal article" date="2007" name="Science">
        <title>Draft genome sequence of the sexually transmitted pathogen Trichomonas vaginalis.</title>
        <authorList>
            <person name="Carlton J.M."/>
            <person name="Hirt R.P."/>
            <person name="Silva J.C."/>
            <person name="Delcher A.L."/>
            <person name="Schatz M."/>
            <person name="Zhao Q."/>
            <person name="Wortman J.R."/>
            <person name="Bidwell S.L."/>
            <person name="Alsmark U.C.M."/>
            <person name="Besteiro S."/>
            <person name="Sicheritz-Ponten T."/>
            <person name="Noel C.J."/>
            <person name="Dacks J.B."/>
            <person name="Foster P.G."/>
            <person name="Simillion C."/>
            <person name="Van de Peer Y."/>
            <person name="Miranda-Saavedra D."/>
            <person name="Barton G.J."/>
            <person name="Westrop G.D."/>
            <person name="Mueller S."/>
            <person name="Dessi D."/>
            <person name="Fiori P.L."/>
            <person name="Ren Q."/>
            <person name="Paulsen I."/>
            <person name="Zhang H."/>
            <person name="Bastida-Corcuera F.D."/>
            <person name="Simoes-Barbosa A."/>
            <person name="Brown M.T."/>
            <person name="Hayes R.D."/>
            <person name="Mukherjee M."/>
            <person name="Okumura C.Y."/>
            <person name="Schneider R."/>
            <person name="Smith A.J."/>
            <person name="Vanacova S."/>
            <person name="Villalvazo M."/>
            <person name="Haas B.J."/>
            <person name="Pertea M."/>
            <person name="Feldblyum T.V."/>
            <person name="Utterback T.R."/>
            <person name="Shu C.L."/>
            <person name="Osoegawa K."/>
            <person name="de Jong P.J."/>
            <person name="Hrdy I."/>
            <person name="Horvathova L."/>
            <person name="Zubacova Z."/>
            <person name="Dolezal P."/>
            <person name="Malik S.B."/>
            <person name="Logsdon J.M. Jr."/>
            <person name="Henze K."/>
            <person name="Gupta A."/>
            <person name="Wang C.C."/>
            <person name="Dunne R.L."/>
            <person name="Upcroft J.A."/>
            <person name="Upcroft P."/>
            <person name="White O."/>
            <person name="Salzberg S.L."/>
            <person name="Tang P."/>
            <person name="Chiu C.-H."/>
            <person name="Lee Y.-S."/>
            <person name="Embley T.M."/>
            <person name="Coombs G.H."/>
            <person name="Mottram J.C."/>
            <person name="Tachezy J."/>
            <person name="Fraser-Liggett C.M."/>
            <person name="Johnson P.J."/>
        </authorList>
    </citation>
    <scope>NUCLEOTIDE SEQUENCE [LARGE SCALE GENOMIC DNA]</scope>
    <source>
        <strain evidence="2">G3</strain>
    </source>
</reference>
<dbReference type="PROSITE" id="PS51419">
    <property type="entry name" value="RAB"/>
    <property type="match status" value="1"/>
</dbReference>
<dbReference type="OrthoDB" id="2011769at2759"/>
<dbReference type="PANTHER" id="PTHR47978">
    <property type="match status" value="1"/>
</dbReference>
<dbReference type="InterPro" id="IPR027417">
    <property type="entry name" value="P-loop_NTPase"/>
</dbReference>
<dbReference type="RefSeq" id="XP_001326632.1">
    <property type="nucleotide sequence ID" value="XM_001326597.1"/>
</dbReference>
<dbReference type="InParanoid" id="A2DYZ8"/>
<dbReference type="CDD" id="cd00154">
    <property type="entry name" value="Rab"/>
    <property type="match status" value="1"/>
</dbReference>
<dbReference type="SUPFAM" id="SSF52540">
    <property type="entry name" value="P-loop containing nucleoside triphosphate hydrolases"/>
    <property type="match status" value="1"/>
</dbReference>
<evidence type="ECO:0000256" key="1">
    <source>
        <dbReference type="ARBA" id="ARBA00022741"/>
    </source>
</evidence>
<accession>A2DYZ8</accession>
<dbReference type="Proteomes" id="UP000001542">
    <property type="component" value="Unassembled WGS sequence"/>
</dbReference>
<dbReference type="eggNOG" id="KOG0084">
    <property type="taxonomic scope" value="Eukaryota"/>
</dbReference>
<dbReference type="GO" id="GO:0003924">
    <property type="term" value="F:GTPase activity"/>
    <property type="evidence" value="ECO:0000318"/>
    <property type="project" value="GO_Central"/>
</dbReference>
<proteinExistence type="predicted"/>
<keyword evidence="3" id="KW-1185">Reference proteome</keyword>
<dbReference type="FunFam" id="3.40.50.300:FF:001447">
    <property type="entry name" value="Ras-related protein Rab-1B"/>
    <property type="match status" value="1"/>
</dbReference>
<dbReference type="NCBIfam" id="TIGR00231">
    <property type="entry name" value="small_GTP"/>
    <property type="match status" value="1"/>
</dbReference>
<dbReference type="EMBL" id="DS113271">
    <property type="protein sequence ID" value="EAY14409.1"/>
    <property type="molecule type" value="Genomic_DNA"/>
</dbReference>
<dbReference type="SMART" id="SM00174">
    <property type="entry name" value="RHO"/>
    <property type="match status" value="1"/>
</dbReference>
<keyword evidence="1" id="KW-0547">Nucleotide-binding</keyword>
<dbReference type="Pfam" id="PF00071">
    <property type="entry name" value="Ras"/>
    <property type="match status" value="1"/>
</dbReference>
<dbReference type="GO" id="GO:0016192">
    <property type="term" value="P:vesicle-mediated transport"/>
    <property type="evidence" value="ECO:0000318"/>
    <property type="project" value="GO_Central"/>
</dbReference>
<dbReference type="InterPro" id="IPR005225">
    <property type="entry name" value="Small_GTP-bd"/>
</dbReference>
<dbReference type="PRINTS" id="PR00449">
    <property type="entry name" value="RASTRNSFRMNG"/>
</dbReference>
<dbReference type="STRING" id="5722.A2DYZ8"/>
<dbReference type="PROSITE" id="PS51421">
    <property type="entry name" value="RAS"/>
    <property type="match status" value="1"/>
</dbReference>